<evidence type="ECO:0000313" key="4">
    <source>
        <dbReference type="Proteomes" id="UP000468388"/>
    </source>
</evidence>
<accession>A0A6N8J488</accession>
<protein>
    <submittedName>
        <fullName evidence="3">Glucose-1-phosphate thymidylyltransferase</fullName>
    </submittedName>
</protein>
<proteinExistence type="predicted"/>
<dbReference type="Gene3D" id="2.160.10.10">
    <property type="entry name" value="Hexapeptide repeat proteins"/>
    <property type="match status" value="1"/>
</dbReference>
<dbReference type="Proteomes" id="UP000468388">
    <property type="component" value="Unassembled WGS sequence"/>
</dbReference>
<reference evidence="3 4" key="1">
    <citation type="submission" date="2019-12" db="EMBL/GenBank/DDBJ databases">
        <title>The draft genomic sequence of strain Chitinophaga oryziterrae JCM 16595.</title>
        <authorList>
            <person name="Zhang X."/>
        </authorList>
    </citation>
    <scope>NUCLEOTIDE SEQUENCE [LARGE SCALE GENOMIC DNA]</scope>
    <source>
        <strain evidence="3 4">JCM 16595</strain>
    </source>
</reference>
<dbReference type="EMBL" id="WRXO01000001">
    <property type="protein sequence ID" value="MVT39980.1"/>
    <property type="molecule type" value="Genomic_DNA"/>
</dbReference>
<dbReference type="RefSeq" id="WP_157298618.1">
    <property type="nucleotide sequence ID" value="NZ_BAAAZB010000005.1"/>
</dbReference>
<dbReference type="GO" id="GO:0016746">
    <property type="term" value="F:acyltransferase activity"/>
    <property type="evidence" value="ECO:0007669"/>
    <property type="project" value="UniProtKB-KW"/>
</dbReference>
<evidence type="ECO:0000256" key="1">
    <source>
        <dbReference type="ARBA" id="ARBA00022679"/>
    </source>
</evidence>
<dbReference type="InterPro" id="IPR011004">
    <property type="entry name" value="Trimer_LpxA-like_sf"/>
</dbReference>
<keyword evidence="4" id="KW-1185">Reference proteome</keyword>
<sequence>MERNYILFDTPARDLLFPFTHTRPVAACRVGILTIREKWDLFLGTGTSYFTVPHLQEKYPIKQHTVNVLINGHILPSKTLVKAILSLETGQELYKDNTVLAKVAAVEMPDVTSRVAFTDAVSMINYPWDITLLNDQALREDFELLTAGRESAPLPENNQVRGRENIFFEPGAVVNFSMLNASTGPIYIGRNAEVMEGCLIRGPFALGEGGVLKMGTKIYGATSLGPGCVGGGEIKNVVMFGYSNKGHEGYLGDAVLGEWCNLGGNTTCSNLKNNGGVVKVWLEARKEAFPAGRKCGLIMGDYSRCGIGTMFNTGTVVGVSSNIFGGDFQPKFVPSFAWGVQGKYRLEEALRDAGVWMQFKGQTLGEVEERLLTAVYQSTGN</sequence>
<dbReference type="PANTHER" id="PTHR43584">
    <property type="entry name" value="NUCLEOTIDYL TRANSFERASE"/>
    <property type="match status" value="1"/>
</dbReference>
<dbReference type="OrthoDB" id="9784832at2"/>
<dbReference type="AlphaFoldDB" id="A0A6N8J488"/>
<dbReference type="NCBIfam" id="TIGR03991">
    <property type="entry name" value="alt_bact_glmU"/>
    <property type="match status" value="1"/>
</dbReference>
<keyword evidence="2" id="KW-0012">Acyltransferase</keyword>
<evidence type="ECO:0000313" key="3">
    <source>
        <dbReference type="EMBL" id="MVT39980.1"/>
    </source>
</evidence>
<comment type="caution">
    <text evidence="3">The sequence shown here is derived from an EMBL/GenBank/DDBJ whole genome shotgun (WGS) entry which is preliminary data.</text>
</comment>
<dbReference type="InterPro" id="IPR050065">
    <property type="entry name" value="GlmU-like"/>
</dbReference>
<dbReference type="InterPro" id="IPR023917">
    <property type="entry name" value="Bifunctiontional_GlmU_bac-type"/>
</dbReference>
<keyword evidence="1 3" id="KW-0808">Transferase</keyword>
<dbReference type="SUPFAM" id="SSF51161">
    <property type="entry name" value="Trimeric LpxA-like enzymes"/>
    <property type="match status" value="1"/>
</dbReference>
<dbReference type="GO" id="GO:0016779">
    <property type="term" value="F:nucleotidyltransferase activity"/>
    <property type="evidence" value="ECO:0007669"/>
    <property type="project" value="UniProtKB-ARBA"/>
</dbReference>
<dbReference type="Pfam" id="PF13562">
    <property type="entry name" value="NTP_transf_4"/>
    <property type="match status" value="1"/>
</dbReference>
<dbReference type="PANTHER" id="PTHR43584:SF8">
    <property type="entry name" value="N-ACETYLMURAMATE ALPHA-1-PHOSPHATE URIDYLYLTRANSFERASE"/>
    <property type="match status" value="1"/>
</dbReference>
<name>A0A6N8J488_9BACT</name>
<gene>
    <name evidence="3" type="ORF">GO495_05250</name>
</gene>
<evidence type="ECO:0000256" key="2">
    <source>
        <dbReference type="ARBA" id="ARBA00023315"/>
    </source>
</evidence>
<organism evidence="3 4">
    <name type="scientific">Chitinophaga oryziterrae</name>
    <dbReference type="NCBI Taxonomy" id="1031224"/>
    <lineage>
        <taxon>Bacteria</taxon>
        <taxon>Pseudomonadati</taxon>
        <taxon>Bacteroidota</taxon>
        <taxon>Chitinophagia</taxon>
        <taxon>Chitinophagales</taxon>
        <taxon>Chitinophagaceae</taxon>
        <taxon>Chitinophaga</taxon>
    </lineage>
</organism>